<accession>A0ABT1K3J3</accession>
<evidence type="ECO:0000313" key="1">
    <source>
        <dbReference type="EMBL" id="MCP2348187.1"/>
    </source>
</evidence>
<dbReference type="Proteomes" id="UP001320766">
    <property type="component" value="Unassembled WGS sequence"/>
</dbReference>
<organism evidence="1 2">
    <name type="scientific">Nonomuraea roseoviolacea subsp. carminata</name>
    <dbReference type="NCBI Taxonomy" id="160689"/>
    <lineage>
        <taxon>Bacteria</taxon>
        <taxon>Bacillati</taxon>
        <taxon>Actinomycetota</taxon>
        <taxon>Actinomycetes</taxon>
        <taxon>Streptosporangiales</taxon>
        <taxon>Streptosporangiaceae</taxon>
        <taxon>Nonomuraea</taxon>
    </lineage>
</organism>
<comment type="caution">
    <text evidence="1">The sequence shown here is derived from an EMBL/GenBank/DDBJ whole genome shotgun (WGS) entry which is preliminary data.</text>
</comment>
<proteinExistence type="predicted"/>
<keyword evidence="2" id="KW-1185">Reference proteome</keyword>
<sequence length="29" mass="3445">MRLRSAYSAEARGRALGRWFDRRNHARLA</sequence>
<name>A0ABT1K3J3_9ACTN</name>
<evidence type="ECO:0000313" key="2">
    <source>
        <dbReference type="Proteomes" id="UP001320766"/>
    </source>
</evidence>
<dbReference type="EMBL" id="JAMZEC010000001">
    <property type="protein sequence ID" value="MCP2348187.1"/>
    <property type="molecule type" value="Genomic_DNA"/>
</dbReference>
<reference evidence="1 2" key="1">
    <citation type="submission" date="2022-06" db="EMBL/GenBank/DDBJ databases">
        <title>Sequencing the genomes of 1000 actinobacteria strains.</title>
        <authorList>
            <person name="Klenk H.-P."/>
        </authorList>
    </citation>
    <scope>NUCLEOTIDE SEQUENCE [LARGE SCALE GENOMIC DNA]</scope>
    <source>
        <strain evidence="1 2">DSM 44170</strain>
    </source>
</reference>
<gene>
    <name evidence="1" type="ORF">HD595_004309</name>
</gene>
<protein>
    <submittedName>
        <fullName evidence="1">Uncharacterized protein</fullName>
    </submittedName>
</protein>